<dbReference type="EMBL" id="FZOD01000034">
    <property type="protein sequence ID" value="SNT32766.1"/>
    <property type="molecule type" value="Genomic_DNA"/>
</dbReference>
<evidence type="ECO:0000256" key="1">
    <source>
        <dbReference type="SAM" id="MobiDB-lite"/>
    </source>
</evidence>
<dbReference type="AlphaFoldDB" id="A0A239LQD3"/>
<keyword evidence="2" id="KW-1133">Transmembrane helix</keyword>
<evidence type="ECO:0000313" key="4">
    <source>
        <dbReference type="Proteomes" id="UP000198282"/>
    </source>
</evidence>
<gene>
    <name evidence="3" type="ORF">SAMN05216276_103484</name>
</gene>
<reference evidence="3 4" key="1">
    <citation type="submission" date="2017-06" db="EMBL/GenBank/DDBJ databases">
        <authorList>
            <person name="Kim H.J."/>
            <person name="Triplett B.A."/>
        </authorList>
    </citation>
    <scope>NUCLEOTIDE SEQUENCE [LARGE SCALE GENOMIC DNA]</scope>
    <source>
        <strain evidence="3 4">CGMCC 4.2132</strain>
    </source>
</reference>
<sequence>MAQKTSKSSWARPQPSVRRSNVVGYTIAVLVAALIAGPLGAVIGYAVGRPDASQAAIAAMQEADVKRDAQQIGELTALARASADDLNKVLAGLAQALPQDRTSAAQPAGPEQIDGWQQILRQTVDKHADAPSGTTATNVARGGFRSAVNALVTTVDTYAASRQLPESARQTFLDLAARQRSVAVMMWSVAATQLDQLNVDAGNGHQHAYLTSTPEEGAITADDVPEGTSN</sequence>
<name>A0A239LQD3_9ACTN</name>
<feature type="transmembrane region" description="Helical" evidence="2">
    <location>
        <begin position="21"/>
        <end position="47"/>
    </location>
</feature>
<accession>A0A239LQD3</accession>
<keyword evidence="2" id="KW-0812">Transmembrane</keyword>
<dbReference type="Proteomes" id="UP000198282">
    <property type="component" value="Unassembled WGS sequence"/>
</dbReference>
<keyword evidence="2" id="KW-0472">Membrane</keyword>
<feature type="region of interest" description="Disordered" evidence="1">
    <location>
        <begin position="207"/>
        <end position="230"/>
    </location>
</feature>
<evidence type="ECO:0000256" key="2">
    <source>
        <dbReference type="SAM" id="Phobius"/>
    </source>
</evidence>
<evidence type="ECO:0000313" key="3">
    <source>
        <dbReference type="EMBL" id="SNT32766.1"/>
    </source>
</evidence>
<organism evidence="3 4">
    <name type="scientific">Streptosporangium subroseum</name>
    <dbReference type="NCBI Taxonomy" id="106412"/>
    <lineage>
        <taxon>Bacteria</taxon>
        <taxon>Bacillati</taxon>
        <taxon>Actinomycetota</taxon>
        <taxon>Actinomycetes</taxon>
        <taxon>Streptosporangiales</taxon>
        <taxon>Streptosporangiaceae</taxon>
        <taxon>Streptosporangium</taxon>
    </lineage>
</organism>
<proteinExistence type="predicted"/>
<protein>
    <submittedName>
        <fullName evidence="3">Uncharacterized protein</fullName>
    </submittedName>
</protein>
<keyword evidence="4" id="KW-1185">Reference proteome</keyword>